<dbReference type="PANTHER" id="PTHR12444">
    <property type="entry name" value="PROTEIN EFR3 HOMOLOG CMP44E"/>
    <property type="match status" value="1"/>
</dbReference>
<evidence type="ECO:0000313" key="2">
    <source>
        <dbReference type="Proteomes" id="UP000054047"/>
    </source>
</evidence>
<sequence length="94" mass="10629">MLSHEHLICSGALLDSQLYIRNIEDIGEQMVGISGSREISRPGYHDDVATKYRTAYLATVFTDSFLHTLIQLALVNDPQVRLGTQQIFHTLLDR</sequence>
<accession>A0A0C2GWP7</accession>
<reference evidence="1 2" key="1">
    <citation type="submission" date="2013-12" db="EMBL/GenBank/DDBJ databases">
        <title>Draft genome of the parsitic nematode Ancylostoma duodenale.</title>
        <authorList>
            <person name="Mitreva M."/>
        </authorList>
    </citation>
    <scope>NUCLEOTIDE SEQUENCE [LARGE SCALE GENOMIC DNA]</scope>
    <source>
        <strain evidence="1 2">Zhejiang</strain>
    </source>
</reference>
<dbReference type="GO" id="GO:0005886">
    <property type="term" value="C:plasma membrane"/>
    <property type="evidence" value="ECO:0007669"/>
    <property type="project" value="TreeGrafter"/>
</dbReference>
<name>A0A0C2GWP7_9BILA</name>
<dbReference type="InterPro" id="IPR051851">
    <property type="entry name" value="EFR3_Homologs"/>
</dbReference>
<dbReference type="PANTHER" id="PTHR12444:SF8">
    <property type="entry name" value="PROTEIN EFR3 HOMOLOG CMP44E"/>
    <property type="match status" value="1"/>
</dbReference>
<evidence type="ECO:0000313" key="1">
    <source>
        <dbReference type="EMBL" id="KIH61551.1"/>
    </source>
</evidence>
<dbReference type="EMBL" id="KN730030">
    <property type="protein sequence ID" value="KIH61551.1"/>
    <property type="molecule type" value="Genomic_DNA"/>
</dbReference>
<keyword evidence="2" id="KW-1185">Reference proteome</keyword>
<gene>
    <name evidence="1" type="ORF">ANCDUO_08177</name>
</gene>
<proteinExistence type="predicted"/>
<dbReference type="AlphaFoldDB" id="A0A0C2GWP7"/>
<dbReference type="Proteomes" id="UP000054047">
    <property type="component" value="Unassembled WGS sequence"/>
</dbReference>
<organism evidence="1 2">
    <name type="scientific">Ancylostoma duodenale</name>
    <dbReference type="NCBI Taxonomy" id="51022"/>
    <lineage>
        <taxon>Eukaryota</taxon>
        <taxon>Metazoa</taxon>
        <taxon>Ecdysozoa</taxon>
        <taxon>Nematoda</taxon>
        <taxon>Chromadorea</taxon>
        <taxon>Rhabditida</taxon>
        <taxon>Rhabditina</taxon>
        <taxon>Rhabditomorpha</taxon>
        <taxon>Strongyloidea</taxon>
        <taxon>Ancylostomatidae</taxon>
        <taxon>Ancylostomatinae</taxon>
        <taxon>Ancylostoma</taxon>
    </lineage>
</organism>
<protein>
    <submittedName>
        <fullName evidence="1">Uncharacterized protein</fullName>
    </submittedName>
</protein>
<dbReference type="GO" id="GO:0072659">
    <property type="term" value="P:protein localization to plasma membrane"/>
    <property type="evidence" value="ECO:0007669"/>
    <property type="project" value="TreeGrafter"/>
</dbReference>